<dbReference type="SUPFAM" id="SSF56399">
    <property type="entry name" value="ADP-ribosylation"/>
    <property type="match status" value="1"/>
</dbReference>
<dbReference type="Proteomes" id="UP000290288">
    <property type="component" value="Unassembled WGS sequence"/>
</dbReference>
<evidence type="ECO:0000313" key="1">
    <source>
        <dbReference type="EMBL" id="RXW12714.1"/>
    </source>
</evidence>
<accession>A0A4Q2D2Z4</accession>
<comment type="caution">
    <text evidence="1">The sequence shown here is derived from an EMBL/GenBank/DDBJ whole genome shotgun (WGS) entry which is preliminary data.</text>
</comment>
<keyword evidence="2" id="KW-1185">Reference proteome</keyword>
<gene>
    <name evidence="1" type="ORF">EST38_g13141</name>
</gene>
<protein>
    <submittedName>
        <fullName evidence="1">Uncharacterized protein</fullName>
    </submittedName>
</protein>
<reference evidence="1 2" key="1">
    <citation type="submission" date="2019-01" db="EMBL/GenBank/DDBJ databases">
        <title>Draft genome sequence of Psathyrella aberdarensis IHI B618.</title>
        <authorList>
            <person name="Buettner E."/>
            <person name="Kellner H."/>
        </authorList>
    </citation>
    <scope>NUCLEOTIDE SEQUENCE [LARGE SCALE GENOMIC DNA]</scope>
    <source>
        <strain evidence="1 2">IHI B618</strain>
    </source>
</reference>
<dbReference type="EMBL" id="SDEE01001145">
    <property type="protein sequence ID" value="RXW12714.1"/>
    <property type="molecule type" value="Genomic_DNA"/>
</dbReference>
<dbReference type="AlphaFoldDB" id="A0A4Q2D2Z4"/>
<name>A0A4Q2D2Z4_9AGAR</name>
<evidence type="ECO:0000313" key="2">
    <source>
        <dbReference type="Proteomes" id="UP000290288"/>
    </source>
</evidence>
<sequence length="256" mass="28341">MSYYPAELDSDDEGSIEYDWDNDSQIDNDALSLDMDRLQIRGGSAAGPLCVVCKTRSVCRDYVTCGLTCIEKLCKDGPSDIALCTYCHKRPKLAGKDQCGQTCADKAKIACLLCKARPRNGRYHLCGRTCKRIATKSTPLILEIPKNHTTYDMVENKFKSSWSAGASNPLPKIKKIFKIIENNEFLMPYDQYRFFVSASSSIYSVLNATLFYFKGNGWVQQKAIVCNILKTSFSVSIAKTSGAFGAGIYTSSASNK</sequence>
<organism evidence="1 2">
    <name type="scientific">Candolleomyces aberdarensis</name>
    <dbReference type="NCBI Taxonomy" id="2316362"/>
    <lineage>
        <taxon>Eukaryota</taxon>
        <taxon>Fungi</taxon>
        <taxon>Dikarya</taxon>
        <taxon>Basidiomycota</taxon>
        <taxon>Agaricomycotina</taxon>
        <taxon>Agaricomycetes</taxon>
        <taxon>Agaricomycetidae</taxon>
        <taxon>Agaricales</taxon>
        <taxon>Agaricineae</taxon>
        <taxon>Psathyrellaceae</taxon>
        <taxon>Candolleomyces</taxon>
    </lineage>
</organism>
<dbReference type="Gene3D" id="3.90.228.10">
    <property type="match status" value="1"/>
</dbReference>
<dbReference type="OrthoDB" id="10327112at2759"/>
<proteinExistence type="predicted"/>